<dbReference type="EMBL" id="MLAK01001165">
    <property type="protein sequence ID" value="OHS96601.1"/>
    <property type="molecule type" value="Genomic_DNA"/>
</dbReference>
<keyword evidence="4" id="KW-1185">Reference proteome</keyword>
<evidence type="ECO:0000313" key="3">
    <source>
        <dbReference type="EMBL" id="OHS96601.1"/>
    </source>
</evidence>
<dbReference type="VEuPathDB" id="TrichDB:TRFO_37214"/>
<evidence type="ECO:0000256" key="2">
    <source>
        <dbReference type="SAM" id="MobiDB-lite"/>
    </source>
</evidence>
<reference evidence="3" key="1">
    <citation type="submission" date="2016-10" db="EMBL/GenBank/DDBJ databases">
        <authorList>
            <person name="Benchimol M."/>
            <person name="Almeida L.G."/>
            <person name="Vasconcelos A.T."/>
            <person name="Perreira-Neves A."/>
            <person name="Rosa I.A."/>
            <person name="Tasca T."/>
            <person name="Bogo M.R."/>
            <person name="de Souza W."/>
        </authorList>
    </citation>
    <scope>NUCLEOTIDE SEQUENCE [LARGE SCALE GENOMIC DNA]</scope>
    <source>
        <strain evidence="3">K</strain>
    </source>
</reference>
<feature type="region of interest" description="Disordered" evidence="2">
    <location>
        <begin position="109"/>
        <end position="139"/>
    </location>
</feature>
<comment type="caution">
    <text evidence="3">The sequence shown here is derived from an EMBL/GenBank/DDBJ whole genome shotgun (WGS) entry which is preliminary data.</text>
</comment>
<dbReference type="Proteomes" id="UP000179807">
    <property type="component" value="Unassembled WGS sequence"/>
</dbReference>
<evidence type="ECO:0000256" key="1">
    <source>
        <dbReference type="SAM" id="Coils"/>
    </source>
</evidence>
<accession>A0A1J4JD70</accession>
<dbReference type="PANTHER" id="PTHR47026">
    <property type="entry name" value="PIGMENTOSA GTPASE REGULATOR-LIKE PROTEIN, PUTATIVE-RELATED"/>
    <property type="match status" value="1"/>
</dbReference>
<dbReference type="RefSeq" id="XP_068349738.1">
    <property type="nucleotide sequence ID" value="XM_068511291.1"/>
</dbReference>
<organism evidence="3 4">
    <name type="scientific">Tritrichomonas foetus</name>
    <dbReference type="NCBI Taxonomy" id="1144522"/>
    <lineage>
        <taxon>Eukaryota</taxon>
        <taxon>Metamonada</taxon>
        <taxon>Parabasalia</taxon>
        <taxon>Tritrichomonadida</taxon>
        <taxon>Tritrichomonadidae</taxon>
        <taxon>Tritrichomonas</taxon>
    </lineage>
</organism>
<keyword evidence="1" id="KW-0175">Coiled coil</keyword>
<dbReference type="PANTHER" id="PTHR47026:SF2">
    <property type="entry name" value="FLAGELLAR ASSOCIATED PROTEIN"/>
    <property type="match status" value="1"/>
</dbReference>
<feature type="compositionally biased region" description="Low complexity" evidence="2">
    <location>
        <begin position="19"/>
        <end position="28"/>
    </location>
</feature>
<feature type="region of interest" description="Disordered" evidence="2">
    <location>
        <begin position="1"/>
        <end position="30"/>
    </location>
</feature>
<proteinExistence type="predicted"/>
<name>A0A1J4JD70_9EUKA</name>
<evidence type="ECO:0000313" key="4">
    <source>
        <dbReference type="Proteomes" id="UP000179807"/>
    </source>
</evidence>
<dbReference type="AlphaFoldDB" id="A0A1J4JD70"/>
<feature type="coiled-coil region" evidence="1">
    <location>
        <begin position="210"/>
        <end position="266"/>
    </location>
</feature>
<dbReference type="GeneID" id="94845995"/>
<sequence length="415" mass="48584">MSEFVQPRVKAPDCPRNISNSGNNGSNSRFRQKKKKFYVFKNDDNPNIREIIQSVANGLDVDLIAPQLYPRIISMLRIEEYKMRENNPSAAASLLNAIEKIENYKVDIESKSNNNSNKNRKNKKNSDEDDENDTHEKVLMPSKTMIDDAVNMALEGKDLGTVDPQLLQFLLKPLKEIKKNAIDSGDYKMAQKADIGTRLVSHQQVLQAKIEEQDEKDAEYQQRLEIAQIQLDNIKEKWQILIEQRKQLMEEDLIEKQNEFNEFLEEYDKQFENEPPSKVLKLSSMALDLKAKEKFLISAKRFDDAKKMRQIASVREKQELKMKKEQYYTDLMKEREKLIEKEKQKVFFAEMNWQTSISQMQLQAKQEITQAQKTVDHLLNMTKTKELESSLSNRRLPPLRMSKEYLIQQRTNTAI</sequence>
<gene>
    <name evidence="3" type="ORF">TRFO_37214</name>
</gene>
<protein>
    <submittedName>
        <fullName evidence="3">Uncharacterized protein</fullName>
    </submittedName>
</protein>